<protein>
    <submittedName>
        <fullName evidence="1">D-isomer specific 2-hydroxyacid dehydrogenase-protein</fullName>
    </submittedName>
</protein>
<dbReference type="OrthoDB" id="298012at2759"/>
<organism evidence="1 2">
    <name type="scientific">Trypanosoma conorhini</name>
    <dbReference type="NCBI Taxonomy" id="83891"/>
    <lineage>
        <taxon>Eukaryota</taxon>
        <taxon>Discoba</taxon>
        <taxon>Euglenozoa</taxon>
        <taxon>Kinetoplastea</taxon>
        <taxon>Metakinetoplastina</taxon>
        <taxon>Trypanosomatida</taxon>
        <taxon>Trypanosomatidae</taxon>
        <taxon>Trypanosoma</taxon>
    </lineage>
</organism>
<gene>
    <name evidence="1" type="ORF">Tco025E_09410</name>
</gene>
<proteinExistence type="predicted"/>
<evidence type="ECO:0000313" key="2">
    <source>
        <dbReference type="Proteomes" id="UP000284403"/>
    </source>
</evidence>
<dbReference type="Proteomes" id="UP000284403">
    <property type="component" value="Unassembled WGS sequence"/>
</dbReference>
<keyword evidence="2" id="KW-1185">Reference proteome</keyword>
<dbReference type="EMBL" id="MKKU01001096">
    <property type="protein sequence ID" value="RNE97797.1"/>
    <property type="molecule type" value="Genomic_DNA"/>
</dbReference>
<comment type="caution">
    <text evidence="1">The sequence shown here is derived from an EMBL/GenBank/DDBJ whole genome shotgun (WGS) entry which is preliminary data.</text>
</comment>
<reference evidence="1 2" key="1">
    <citation type="journal article" date="2018" name="BMC Genomics">
        <title>Genomic comparison of Trypanosoma conorhini and Trypanosoma rangeli to Trypanosoma cruzi strains of high and low virulence.</title>
        <authorList>
            <person name="Bradwell K.R."/>
            <person name="Koparde V.N."/>
            <person name="Matveyev A.V."/>
            <person name="Serrano M.G."/>
            <person name="Alves J.M."/>
            <person name="Parikh H."/>
            <person name="Huang B."/>
            <person name="Lee V."/>
            <person name="Espinosa-Alvarez O."/>
            <person name="Ortiz P.A."/>
            <person name="Costa-Martins A.G."/>
            <person name="Teixeira M.M."/>
            <person name="Buck G.A."/>
        </authorList>
    </citation>
    <scope>NUCLEOTIDE SEQUENCE [LARGE SCALE GENOMIC DNA]</scope>
    <source>
        <strain evidence="1 2">025E</strain>
    </source>
</reference>
<name>A0A422MX66_9TRYP</name>
<dbReference type="AlphaFoldDB" id="A0A422MX66"/>
<evidence type="ECO:0000313" key="1">
    <source>
        <dbReference type="EMBL" id="RNE97797.1"/>
    </source>
</evidence>
<dbReference type="GeneID" id="40323021"/>
<sequence length="123" mass="14247">MHSHQHKEEKTAIHLHILHRTQATKMSLRLCVCTASANGEYYMEMFNKHLSSFFKSITLGSKVSDFKEVKESKDHIILYVDGPAGYDGIKDLCDDYHLPKEQRRVLWIYSLTAGWMSTGRMNL</sequence>
<dbReference type="RefSeq" id="XP_029223692.1">
    <property type="nucleotide sequence ID" value="XM_029376229.1"/>
</dbReference>
<accession>A0A422MX66</accession>